<protein>
    <submittedName>
        <fullName evidence="2">OsmC family peroxiredoxin</fullName>
    </submittedName>
</protein>
<evidence type="ECO:0000313" key="2">
    <source>
        <dbReference type="EMBL" id="GAA2818770.1"/>
    </source>
</evidence>
<proteinExistence type="predicted"/>
<organism evidence="2 3">
    <name type="scientific">Saccharopolyspora taberi</name>
    <dbReference type="NCBI Taxonomy" id="60895"/>
    <lineage>
        <taxon>Bacteria</taxon>
        <taxon>Bacillati</taxon>
        <taxon>Actinomycetota</taxon>
        <taxon>Actinomycetes</taxon>
        <taxon>Pseudonocardiales</taxon>
        <taxon>Pseudonocardiaceae</taxon>
        <taxon>Saccharopolyspora</taxon>
    </lineage>
</organism>
<dbReference type="PANTHER" id="PTHR42830:SF1">
    <property type="entry name" value="OSMOTICALLY INDUCIBLE FAMILY PROTEIN"/>
    <property type="match status" value="1"/>
</dbReference>
<accession>A0ABN3VMU6</accession>
<reference evidence="2 3" key="1">
    <citation type="journal article" date="2019" name="Int. J. Syst. Evol. Microbiol.">
        <title>The Global Catalogue of Microorganisms (GCM) 10K type strain sequencing project: providing services to taxonomists for standard genome sequencing and annotation.</title>
        <authorList>
            <consortium name="The Broad Institute Genomics Platform"/>
            <consortium name="The Broad Institute Genome Sequencing Center for Infectious Disease"/>
            <person name="Wu L."/>
            <person name="Ma J."/>
        </authorList>
    </citation>
    <scope>NUCLEOTIDE SEQUENCE [LARGE SCALE GENOMIC DNA]</scope>
    <source>
        <strain evidence="2 3">JCM 9383</strain>
    </source>
</reference>
<comment type="caution">
    <text evidence="2">The sequence shown here is derived from an EMBL/GenBank/DDBJ whole genome shotgun (WGS) entry which is preliminary data.</text>
</comment>
<feature type="region of interest" description="Disordered" evidence="1">
    <location>
        <begin position="1"/>
        <end position="27"/>
    </location>
</feature>
<dbReference type="RefSeq" id="WP_344685939.1">
    <property type="nucleotide sequence ID" value="NZ_BAAAUX010000035.1"/>
</dbReference>
<name>A0ABN3VMU6_9PSEU</name>
<gene>
    <name evidence="2" type="ORF">GCM10010470_62610</name>
</gene>
<dbReference type="EMBL" id="BAAAUX010000035">
    <property type="protein sequence ID" value="GAA2818770.1"/>
    <property type="molecule type" value="Genomic_DNA"/>
</dbReference>
<dbReference type="NCBIfam" id="TIGR03562">
    <property type="entry name" value="osmo_induc_OsmC"/>
    <property type="match status" value="1"/>
</dbReference>
<keyword evidence="3" id="KW-1185">Reference proteome</keyword>
<dbReference type="InterPro" id="IPR052707">
    <property type="entry name" value="OsmC_Ohr_Peroxiredoxin"/>
</dbReference>
<dbReference type="SUPFAM" id="SSF82784">
    <property type="entry name" value="OsmC-like"/>
    <property type="match status" value="1"/>
</dbReference>
<evidence type="ECO:0000256" key="1">
    <source>
        <dbReference type="SAM" id="MobiDB-lite"/>
    </source>
</evidence>
<dbReference type="Pfam" id="PF02566">
    <property type="entry name" value="OsmC"/>
    <property type="match status" value="1"/>
</dbReference>
<dbReference type="InterPro" id="IPR003718">
    <property type="entry name" value="OsmC/Ohr_fam"/>
</dbReference>
<dbReference type="InterPro" id="IPR019904">
    <property type="entry name" value="Peroxiredoxin_OsmC"/>
</dbReference>
<dbReference type="Gene3D" id="3.30.300.20">
    <property type="match status" value="1"/>
</dbReference>
<dbReference type="Proteomes" id="UP001500979">
    <property type="component" value="Unassembled WGS sequence"/>
</dbReference>
<dbReference type="InterPro" id="IPR036102">
    <property type="entry name" value="OsmC/Ohrsf"/>
</dbReference>
<dbReference type="InterPro" id="IPR015946">
    <property type="entry name" value="KH_dom-like_a/b"/>
</dbReference>
<dbReference type="PANTHER" id="PTHR42830">
    <property type="entry name" value="OSMOTICALLY INDUCIBLE FAMILY PROTEIN"/>
    <property type="match status" value="1"/>
</dbReference>
<sequence length="143" mass="14346">MTDRNATTQWTGPLQSGSGNVTLDSSGTAQLPVTWASRVEGPDGRTSPEELIAAAHSSCYSMQLAGLLGAAGTPPESIGTSAEVSFGPKGDGFAITGIALTVRAKVPGATAEDFDAAARRAKEICPVSVALAGTAITLDAALD</sequence>
<evidence type="ECO:0000313" key="3">
    <source>
        <dbReference type="Proteomes" id="UP001500979"/>
    </source>
</evidence>